<sequence length="183" mass="20271">MATSRAKKISAIIDSEQELEIIITELSEEVVGRQDISVQGSPGELDEQYGTPFPDPDILQHSAHPPKKEPFMIDDFGWVLGFSIGIPIFIFAAIGIFLLGDFRSLKDNLFFGGIGVISGAIIGSILAGFLKLYRNMIIKKQEKKGGFVLWVNATSQQQMSKIIPILGQTNYFRLGKFYSSLIK</sequence>
<dbReference type="OrthoDB" id="5638044at2"/>
<proteinExistence type="predicted"/>
<evidence type="ECO:0008006" key="4">
    <source>
        <dbReference type="Google" id="ProtNLM"/>
    </source>
</evidence>
<keyword evidence="1" id="KW-1133">Transmembrane helix</keyword>
<evidence type="ECO:0000256" key="1">
    <source>
        <dbReference type="SAM" id="Phobius"/>
    </source>
</evidence>
<evidence type="ECO:0000313" key="3">
    <source>
        <dbReference type="Proteomes" id="UP000254677"/>
    </source>
</evidence>
<dbReference type="EMBL" id="UGOA01000001">
    <property type="protein sequence ID" value="STX40959.1"/>
    <property type="molecule type" value="Genomic_DNA"/>
</dbReference>
<accession>A0A378J0C7</accession>
<keyword evidence="3" id="KW-1185">Reference proteome</keyword>
<feature type="transmembrane region" description="Helical" evidence="1">
    <location>
        <begin position="110"/>
        <end position="133"/>
    </location>
</feature>
<gene>
    <name evidence="2" type="ORF">NCTC13292_00610</name>
</gene>
<reference evidence="2 3" key="1">
    <citation type="submission" date="2018-06" db="EMBL/GenBank/DDBJ databases">
        <authorList>
            <consortium name="Pathogen Informatics"/>
            <person name="Doyle S."/>
        </authorList>
    </citation>
    <scope>NUCLEOTIDE SEQUENCE [LARGE SCALE GENOMIC DNA]</scope>
    <source>
        <strain evidence="2 3">NCTC13292</strain>
    </source>
</reference>
<dbReference type="Proteomes" id="UP000254677">
    <property type="component" value="Unassembled WGS sequence"/>
</dbReference>
<keyword evidence="1" id="KW-0472">Membrane</keyword>
<evidence type="ECO:0000313" key="2">
    <source>
        <dbReference type="EMBL" id="STX40959.1"/>
    </source>
</evidence>
<protein>
    <recommendedName>
        <fullName evidence="4">Transmembrane protein</fullName>
    </recommendedName>
</protein>
<dbReference type="RefSeq" id="WP_115220435.1">
    <property type="nucleotide sequence ID" value="NZ_CAXYJE010000009.1"/>
</dbReference>
<keyword evidence="1" id="KW-0812">Transmembrane</keyword>
<dbReference type="AlphaFoldDB" id="A0A378J0C7"/>
<organism evidence="2 3">
    <name type="scientific">Legionella donaldsonii</name>
    <dbReference type="NCBI Taxonomy" id="45060"/>
    <lineage>
        <taxon>Bacteria</taxon>
        <taxon>Pseudomonadati</taxon>
        <taxon>Pseudomonadota</taxon>
        <taxon>Gammaproteobacteria</taxon>
        <taxon>Legionellales</taxon>
        <taxon>Legionellaceae</taxon>
        <taxon>Legionella</taxon>
    </lineage>
</organism>
<name>A0A378J0C7_9GAMM</name>
<feature type="transmembrane region" description="Helical" evidence="1">
    <location>
        <begin position="76"/>
        <end position="98"/>
    </location>
</feature>